<protein>
    <recommendedName>
        <fullName evidence="2">Activator of Hsp90 ATPase homologue 1/2-like C-terminal domain-containing protein</fullName>
    </recommendedName>
</protein>
<name>A0A2I8VQN1_9EURY</name>
<keyword evidence="4" id="KW-1185">Reference proteome</keyword>
<dbReference type="Pfam" id="PF08327">
    <property type="entry name" value="AHSA1"/>
    <property type="match status" value="1"/>
</dbReference>
<reference evidence="3 4" key="1">
    <citation type="submission" date="2018-01" db="EMBL/GenBank/DDBJ databases">
        <title>Complete genome sequence of Salinigranum rubrum GX10T, an extremely halophilic archaeon isolated from a marine solar saltern.</title>
        <authorList>
            <person name="Han S."/>
        </authorList>
    </citation>
    <scope>NUCLEOTIDE SEQUENCE [LARGE SCALE GENOMIC DNA]</scope>
    <source>
        <strain evidence="3 4">GX10</strain>
        <plasmid evidence="4">Plasmid unnamed1</plasmid>
    </source>
</reference>
<dbReference type="OrthoDB" id="165863at2157"/>
<gene>
    <name evidence="3" type="ORF">C2R22_22010</name>
</gene>
<dbReference type="InterPro" id="IPR013538">
    <property type="entry name" value="ASHA1/2-like_C"/>
</dbReference>
<evidence type="ECO:0000259" key="2">
    <source>
        <dbReference type="Pfam" id="PF08327"/>
    </source>
</evidence>
<dbReference type="Gene3D" id="3.30.530.20">
    <property type="match status" value="1"/>
</dbReference>
<evidence type="ECO:0000313" key="4">
    <source>
        <dbReference type="Proteomes" id="UP000236584"/>
    </source>
</evidence>
<dbReference type="EMBL" id="CP026310">
    <property type="protein sequence ID" value="AUV84233.1"/>
    <property type="molecule type" value="Genomic_DNA"/>
</dbReference>
<evidence type="ECO:0000313" key="3">
    <source>
        <dbReference type="EMBL" id="AUV84233.1"/>
    </source>
</evidence>
<dbReference type="KEGG" id="srub:C2R22_22010"/>
<dbReference type="Proteomes" id="UP000236584">
    <property type="component" value="Plasmid unnamed1"/>
</dbReference>
<feature type="domain" description="Activator of Hsp90 ATPase homologue 1/2-like C-terminal" evidence="2">
    <location>
        <begin position="2"/>
        <end position="104"/>
    </location>
</feature>
<keyword evidence="3" id="KW-0614">Plasmid</keyword>
<dbReference type="SUPFAM" id="SSF55961">
    <property type="entry name" value="Bet v1-like"/>
    <property type="match status" value="1"/>
</dbReference>
<dbReference type="AlphaFoldDB" id="A0A2I8VQN1"/>
<accession>A0A2I8VQN1</accession>
<organism evidence="3 4">
    <name type="scientific">Salinigranum rubrum</name>
    <dbReference type="NCBI Taxonomy" id="755307"/>
    <lineage>
        <taxon>Archaea</taxon>
        <taxon>Methanobacteriati</taxon>
        <taxon>Methanobacteriota</taxon>
        <taxon>Stenosarchaea group</taxon>
        <taxon>Halobacteria</taxon>
        <taxon>Halobacteriales</taxon>
        <taxon>Haloferacaceae</taxon>
        <taxon>Salinigranum</taxon>
    </lineage>
</organism>
<sequence>MAKWYGGGVMDVEIHALEAEPGGSFSITMRDDEAYDVEGEFLEVVENEQIVHTWYVGQVTVELADVAGGTEIVFTHDGLPDRATTDQHTEGWVAAIEALATAVEKRKGRESDRHK</sequence>
<evidence type="ECO:0000256" key="1">
    <source>
        <dbReference type="ARBA" id="ARBA00006817"/>
    </source>
</evidence>
<comment type="similarity">
    <text evidence="1">Belongs to the AHA1 family.</text>
</comment>
<geneLocation type="plasmid" evidence="3">
    <name>unnamed1</name>
</geneLocation>
<proteinExistence type="inferred from homology"/>
<dbReference type="InterPro" id="IPR023393">
    <property type="entry name" value="START-like_dom_sf"/>
</dbReference>